<reference evidence="3" key="1">
    <citation type="journal article" date="2017" name="Front. Plant Sci.">
        <title>Climate Clever Clovers: New Paradigm to Reduce the Environmental Footprint of Ruminants by Breeding Low Methanogenic Forages Utilizing Haplotype Variation.</title>
        <authorList>
            <person name="Kaur P."/>
            <person name="Appels R."/>
            <person name="Bayer P.E."/>
            <person name="Keeble-Gagnere G."/>
            <person name="Wang J."/>
            <person name="Hirakawa H."/>
            <person name="Shirasawa K."/>
            <person name="Vercoe P."/>
            <person name="Stefanova K."/>
            <person name="Durmic Z."/>
            <person name="Nichols P."/>
            <person name="Revell C."/>
            <person name="Isobe S.N."/>
            <person name="Edwards D."/>
            <person name="Erskine W."/>
        </authorList>
    </citation>
    <scope>NUCLEOTIDE SEQUENCE [LARGE SCALE GENOMIC DNA]</scope>
    <source>
        <strain evidence="3">cv. Daliak</strain>
    </source>
</reference>
<gene>
    <name evidence="2" type="ORF">TSUD_279270</name>
</gene>
<sequence length="64" mass="7179">MSDWSLTIEFKQNKDATRCTEKNELHKSGHPVCNNRNGEEDMHKEGGESSREASQDCGIIGSVR</sequence>
<dbReference type="EMBL" id="DF973731">
    <property type="protein sequence ID" value="GAU38774.1"/>
    <property type="molecule type" value="Genomic_DNA"/>
</dbReference>
<dbReference type="Proteomes" id="UP000242715">
    <property type="component" value="Unassembled WGS sequence"/>
</dbReference>
<feature type="compositionally biased region" description="Basic and acidic residues" evidence="1">
    <location>
        <begin position="37"/>
        <end position="54"/>
    </location>
</feature>
<evidence type="ECO:0000313" key="2">
    <source>
        <dbReference type="EMBL" id="GAU38774.1"/>
    </source>
</evidence>
<evidence type="ECO:0000256" key="1">
    <source>
        <dbReference type="SAM" id="MobiDB-lite"/>
    </source>
</evidence>
<keyword evidence="3" id="KW-1185">Reference proteome</keyword>
<evidence type="ECO:0000313" key="3">
    <source>
        <dbReference type="Proteomes" id="UP000242715"/>
    </source>
</evidence>
<dbReference type="AlphaFoldDB" id="A0A2Z6N1Q4"/>
<feature type="region of interest" description="Disordered" evidence="1">
    <location>
        <begin position="21"/>
        <end position="64"/>
    </location>
</feature>
<accession>A0A2Z6N1Q4</accession>
<proteinExistence type="predicted"/>
<organism evidence="2 3">
    <name type="scientific">Trifolium subterraneum</name>
    <name type="common">Subterranean clover</name>
    <dbReference type="NCBI Taxonomy" id="3900"/>
    <lineage>
        <taxon>Eukaryota</taxon>
        <taxon>Viridiplantae</taxon>
        <taxon>Streptophyta</taxon>
        <taxon>Embryophyta</taxon>
        <taxon>Tracheophyta</taxon>
        <taxon>Spermatophyta</taxon>
        <taxon>Magnoliopsida</taxon>
        <taxon>eudicotyledons</taxon>
        <taxon>Gunneridae</taxon>
        <taxon>Pentapetalae</taxon>
        <taxon>rosids</taxon>
        <taxon>fabids</taxon>
        <taxon>Fabales</taxon>
        <taxon>Fabaceae</taxon>
        <taxon>Papilionoideae</taxon>
        <taxon>50 kb inversion clade</taxon>
        <taxon>NPAAA clade</taxon>
        <taxon>Hologalegina</taxon>
        <taxon>IRL clade</taxon>
        <taxon>Trifolieae</taxon>
        <taxon>Trifolium</taxon>
    </lineage>
</organism>
<name>A0A2Z6N1Q4_TRISU</name>
<protein>
    <submittedName>
        <fullName evidence="2">Uncharacterized protein</fullName>
    </submittedName>
</protein>